<evidence type="ECO:0000313" key="1">
    <source>
        <dbReference type="EMBL" id="EYC35177.1"/>
    </source>
</evidence>
<comment type="caution">
    <text evidence="1">The sequence shown here is derived from an EMBL/GenBank/DDBJ whole genome shotgun (WGS) entry which is preliminary data.</text>
</comment>
<name>A0A016W7B9_9BILA</name>
<keyword evidence="2" id="KW-1185">Reference proteome</keyword>
<gene>
    <name evidence="1" type="primary">Acey_s1125.g3642</name>
    <name evidence="1" type="ORF">Y032_1125g3642</name>
</gene>
<accession>A0A016W7B9</accession>
<protein>
    <submittedName>
        <fullName evidence="1">Uncharacterized protein</fullName>
    </submittedName>
</protein>
<dbReference type="Proteomes" id="UP000024635">
    <property type="component" value="Unassembled WGS sequence"/>
</dbReference>
<reference evidence="2" key="1">
    <citation type="journal article" date="2015" name="Nat. Genet.">
        <title>The genome and transcriptome of the zoonotic hookworm Ancylostoma ceylanicum identify infection-specific gene families.</title>
        <authorList>
            <person name="Schwarz E.M."/>
            <person name="Hu Y."/>
            <person name="Antoshechkin I."/>
            <person name="Miller M.M."/>
            <person name="Sternberg P.W."/>
            <person name="Aroian R.V."/>
        </authorList>
    </citation>
    <scope>NUCLEOTIDE SEQUENCE</scope>
    <source>
        <strain evidence="2">HY135</strain>
    </source>
</reference>
<organism evidence="1 2">
    <name type="scientific">Ancylostoma ceylanicum</name>
    <dbReference type="NCBI Taxonomy" id="53326"/>
    <lineage>
        <taxon>Eukaryota</taxon>
        <taxon>Metazoa</taxon>
        <taxon>Ecdysozoa</taxon>
        <taxon>Nematoda</taxon>
        <taxon>Chromadorea</taxon>
        <taxon>Rhabditida</taxon>
        <taxon>Rhabditina</taxon>
        <taxon>Rhabditomorpha</taxon>
        <taxon>Strongyloidea</taxon>
        <taxon>Ancylostomatidae</taxon>
        <taxon>Ancylostomatinae</taxon>
        <taxon>Ancylostoma</taxon>
    </lineage>
</organism>
<proteinExistence type="predicted"/>
<dbReference type="EMBL" id="JARK01000725">
    <property type="protein sequence ID" value="EYC35177.1"/>
    <property type="molecule type" value="Genomic_DNA"/>
</dbReference>
<dbReference type="AlphaFoldDB" id="A0A016W7B9"/>
<sequence length="153" mass="17966">MTVPPLRTLPCVYHEPAVMVPDVFTNVRRSHVLFNFSMCHPEAMVQSSVMEGRHNQYACRCVHFVSRTCDTDACMSKVPYCERRDRHDEKRSQRCKSITRYRKLKKSKNSPVIQGITVNRRRRYRLPHYIVLDRFQTKHLLSALIASSKITTI</sequence>
<evidence type="ECO:0000313" key="2">
    <source>
        <dbReference type="Proteomes" id="UP000024635"/>
    </source>
</evidence>